<dbReference type="PANTHER" id="PTHR42982">
    <property type="entry name" value="SEC-INDEPENDENT PROTEIN TRANSLOCASE PROTEIN TATA"/>
    <property type="match status" value="1"/>
</dbReference>
<keyword evidence="3 9" id="KW-1003">Cell membrane</keyword>
<keyword evidence="2 9" id="KW-0813">Transport</keyword>
<sequence length="63" mass="6639">MGFLQNLTGWHALIVLAVILLFFGAAKLPSLARSVGQSARILKDEVSGDADTRADTRADTPAA</sequence>
<evidence type="ECO:0000256" key="4">
    <source>
        <dbReference type="ARBA" id="ARBA00022692"/>
    </source>
</evidence>
<dbReference type="Pfam" id="PF02416">
    <property type="entry name" value="TatA_B_E"/>
    <property type="match status" value="1"/>
</dbReference>
<evidence type="ECO:0000313" key="10">
    <source>
        <dbReference type="EMBL" id="ROR82587.1"/>
    </source>
</evidence>
<evidence type="ECO:0000256" key="6">
    <source>
        <dbReference type="ARBA" id="ARBA00022989"/>
    </source>
</evidence>
<keyword evidence="11" id="KW-1185">Reference proteome</keyword>
<comment type="similarity">
    <text evidence="9">Belongs to the TatA/E family.</text>
</comment>
<evidence type="ECO:0000256" key="9">
    <source>
        <dbReference type="HAMAP-Rule" id="MF_00236"/>
    </source>
</evidence>
<evidence type="ECO:0000256" key="3">
    <source>
        <dbReference type="ARBA" id="ARBA00022475"/>
    </source>
</evidence>
<dbReference type="Proteomes" id="UP000266915">
    <property type="component" value="Unassembled WGS sequence"/>
</dbReference>
<name>A0A3N2C4Y9_9MICO</name>
<comment type="caution">
    <text evidence="10">The sequence shown here is derived from an EMBL/GenBank/DDBJ whole genome shotgun (WGS) entry which is preliminary data.</text>
</comment>
<keyword evidence="8 9" id="KW-0472">Membrane</keyword>
<dbReference type="Gene3D" id="1.20.5.3310">
    <property type="match status" value="1"/>
</dbReference>
<gene>
    <name evidence="9" type="primary">tatA</name>
    <name evidence="10" type="ORF">EDD42_2678</name>
</gene>
<dbReference type="InterPro" id="IPR006312">
    <property type="entry name" value="TatA/E"/>
</dbReference>
<keyword evidence="6 9" id="KW-1133">Transmembrane helix</keyword>
<dbReference type="HAMAP" id="MF_00236">
    <property type="entry name" value="TatA_E"/>
    <property type="match status" value="1"/>
</dbReference>
<dbReference type="PANTHER" id="PTHR42982:SF8">
    <property type="entry name" value="SEC-INDEPENDENT PROTEIN TRANSLOCASE PROTEIN TATA"/>
    <property type="match status" value="1"/>
</dbReference>
<dbReference type="GO" id="GO:0043953">
    <property type="term" value="P:protein transport by the Tat complex"/>
    <property type="evidence" value="ECO:0007669"/>
    <property type="project" value="UniProtKB-UniRule"/>
</dbReference>
<reference evidence="10 11" key="1">
    <citation type="submission" date="2018-11" db="EMBL/GenBank/DDBJ databases">
        <title>Sequencing the genomes of 1000 actinobacteria strains.</title>
        <authorList>
            <person name="Klenk H.-P."/>
        </authorList>
    </citation>
    <scope>NUCLEOTIDE SEQUENCE [LARGE SCALE GENOMIC DNA]</scope>
    <source>
        <strain evidence="10 11">DSM 14012</strain>
    </source>
</reference>
<dbReference type="AlphaFoldDB" id="A0A3N2C4Y9"/>
<protein>
    <recommendedName>
        <fullName evidence="9">Sec-independent protein translocase protein TatA</fullName>
    </recommendedName>
</protein>
<proteinExistence type="inferred from homology"/>
<comment type="subcellular location">
    <subcellularLocation>
        <location evidence="1 9">Cell membrane</location>
        <topology evidence="1 9">Single-pass membrane protein</topology>
    </subcellularLocation>
</comment>
<evidence type="ECO:0000256" key="2">
    <source>
        <dbReference type="ARBA" id="ARBA00022448"/>
    </source>
</evidence>
<evidence type="ECO:0000313" key="11">
    <source>
        <dbReference type="Proteomes" id="UP000266915"/>
    </source>
</evidence>
<dbReference type="GO" id="GO:0033281">
    <property type="term" value="C:TAT protein transport complex"/>
    <property type="evidence" value="ECO:0007669"/>
    <property type="project" value="UniProtKB-UniRule"/>
</dbReference>
<dbReference type="GO" id="GO:0008320">
    <property type="term" value="F:protein transmembrane transporter activity"/>
    <property type="evidence" value="ECO:0007669"/>
    <property type="project" value="UniProtKB-UniRule"/>
</dbReference>
<evidence type="ECO:0000256" key="1">
    <source>
        <dbReference type="ARBA" id="ARBA00004162"/>
    </source>
</evidence>
<evidence type="ECO:0000256" key="5">
    <source>
        <dbReference type="ARBA" id="ARBA00022927"/>
    </source>
</evidence>
<keyword evidence="5 9" id="KW-0653">Protein transport</keyword>
<dbReference type="EMBL" id="RKHL01000001">
    <property type="protein sequence ID" value="ROR82587.1"/>
    <property type="molecule type" value="Genomic_DNA"/>
</dbReference>
<evidence type="ECO:0000256" key="8">
    <source>
        <dbReference type="ARBA" id="ARBA00023136"/>
    </source>
</evidence>
<dbReference type="RefSeq" id="WP_079706953.1">
    <property type="nucleotide sequence ID" value="NZ_FXAP01000004.1"/>
</dbReference>
<organism evidence="10 11">
    <name type="scientific">Plantibacter flavus</name>
    <dbReference type="NCBI Taxonomy" id="150123"/>
    <lineage>
        <taxon>Bacteria</taxon>
        <taxon>Bacillati</taxon>
        <taxon>Actinomycetota</taxon>
        <taxon>Actinomycetes</taxon>
        <taxon>Micrococcales</taxon>
        <taxon>Microbacteriaceae</taxon>
        <taxon>Plantibacter</taxon>
    </lineage>
</organism>
<comment type="subunit">
    <text evidence="9">The Tat system comprises two distinct complexes: a TatABC complex, containing multiple copies of TatA, TatB and TatC subunits, and a separate TatA complex, containing only TatA subunits. Substrates initially bind to the TatABC complex, which probably triggers association of the separate TatA complex to form the active translocon.</text>
</comment>
<dbReference type="InterPro" id="IPR003369">
    <property type="entry name" value="TatA/B/E"/>
</dbReference>
<evidence type="ECO:0000256" key="7">
    <source>
        <dbReference type="ARBA" id="ARBA00023010"/>
    </source>
</evidence>
<keyword evidence="7 9" id="KW-0811">Translocation</keyword>
<comment type="function">
    <text evidence="9">Part of the twin-arginine translocation (Tat) system that transports large folded proteins containing a characteristic twin-arginine motif in their signal peptide across membranes. TatA could form the protein-conducting channel of the Tat system.</text>
</comment>
<keyword evidence="4 9" id="KW-0812">Transmembrane</keyword>
<accession>A0A3N2C4Y9</accession>